<sequence>MSDSKLVDIQPGGESTQYESIREFTIPAAKQTGQLGGNSAHTKSEKPGIPYSPDDAESIEKRAREEDAEQARKLALGEATASSSGYTDKDLKPETRGDTEAAKSRREQGYGPGSGVGA</sequence>
<dbReference type="GeneID" id="36561050"/>
<evidence type="ECO:0000313" key="2">
    <source>
        <dbReference type="EMBL" id="PLB47820.1"/>
    </source>
</evidence>
<dbReference type="EMBL" id="MSFO01000005">
    <property type="protein sequence ID" value="PLB47820.1"/>
    <property type="molecule type" value="Genomic_DNA"/>
</dbReference>
<accession>A0A2I2G4L1</accession>
<evidence type="ECO:0000313" key="3">
    <source>
        <dbReference type="Proteomes" id="UP000234275"/>
    </source>
</evidence>
<dbReference type="Proteomes" id="UP000234275">
    <property type="component" value="Unassembled WGS sequence"/>
</dbReference>
<dbReference type="VEuPathDB" id="FungiDB:P170DRAFT_476492"/>
<reference evidence="2 3" key="1">
    <citation type="submission" date="2016-12" db="EMBL/GenBank/DDBJ databases">
        <title>The genomes of Aspergillus section Nigri reveals drivers in fungal speciation.</title>
        <authorList>
            <consortium name="DOE Joint Genome Institute"/>
            <person name="Vesth T.C."/>
            <person name="Nybo J."/>
            <person name="Theobald S."/>
            <person name="Brandl J."/>
            <person name="Frisvad J.C."/>
            <person name="Nielsen K.F."/>
            <person name="Lyhne E.K."/>
            <person name="Kogle M.E."/>
            <person name="Kuo A."/>
            <person name="Riley R."/>
            <person name="Clum A."/>
            <person name="Nolan M."/>
            <person name="Lipzen A."/>
            <person name="Salamov A."/>
            <person name="Henrissat B."/>
            <person name="Wiebenga A."/>
            <person name="De Vries R.P."/>
            <person name="Grigoriev I.V."/>
            <person name="Mortensen U.H."/>
            <person name="Andersen M.R."/>
            <person name="Baker S.E."/>
        </authorList>
    </citation>
    <scope>NUCLEOTIDE SEQUENCE [LARGE SCALE GENOMIC DNA]</scope>
    <source>
        <strain evidence="2 3">IBT 23096</strain>
    </source>
</reference>
<name>A0A2I2G4L1_9EURO</name>
<proteinExistence type="predicted"/>
<evidence type="ECO:0000256" key="1">
    <source>
        <dbReference type="SAM" id="MobiDB-lite"/>
    </source>
</evidence>
<dbReference type="OrthoDB" id="5386823at2759"/>
<organism evidence="2 3">
    <name type="scientific">Aspergillus steynii IBT 23096</name>
    <dbReference type="NCBI Taxonomy" id="1392250"/>
    <lineage>
        <taxon>Eukaryota</taxon>
        <taxon>Fungi</taxon>
        <taxon>Dikarya</taxon>
        <taxon>Ascomycota</taxon>
        <taxon>Pezizomycotina</taxon>
        <taxon>Eurotiomycetes</taxon>
        <taxon>Eurotiomycetidae</taxon>
        <taxon>Eurotiales</taxon>
        <taxon>Aspergillaceae</taxon>
        <taxon>Aspergillus</taxon>
        <taxon>Aspergillus subgen. Circumdati</taxon>
    </lineage>
</organism>
<feature type="compositionally biased region" description="Polar residues" evidence="1">
    <location>
        <begin position="31"/>
        <end position="41"/>
    </location>
</feature>
<keyword evidence="3" id="KW-1185">Reference proteome</keyword>
<dbReference type="RefSeq" id="XP_024703122.1">
    <property type="nucleotide sequence ID" value="XM_024853352.1"/>
</dbReference>
<feature type="compositionally biased region" description="Basic and acidic residues" evidence="1">
    <location>
        <begin position="87"/>
        <end position="108"/>
    </location>
</feature>
<protein>
    <submittedName>
        <fullName evidence="2">Uncharacterized protein</fullName>
    </submittedName>
</protein>
<gene>
    <name evidence="2" type="ORF">P170DRAFT_476492</name>
</gene>
<feature type="compositionally biased region" description="Basic and acidic residues" evidence="1">
    <location>
        <begin position="58"/>
        <end position="72"/>
    </location>
</feature>
<dbReference type="AlphaFoldDB" id="A0A2I2G4L1"/>
<comment type="caution">
    <text evidence="2">The sequence shown here is derived from an EMBL/GenBank/DDBJ whole genome shotgun (WGS) entry which is preliminary data.</text>
</comment>
<feature type="region of interest" description="Disordered" evidence="1">
    <location>
        <begin position="1"/>
        <end position="118"/>
    </location>
</feature>